<reference evidence="2" key="1">
    <citation type="journal article" date="2021" name="Nat. Commun.">
        <title>Genetic determinants of endophytism in the Arabidopsis root mycobiome.</title>
        <authorList>
            <person name="Mesny F."/>
            <person name="Miyauchi S."/>
            <person name="Thiergart T."/>
            <person name="Pickel B."/>
            <person name="Atanasova L."/>
            <person name="Karlsson M."/>
            <person name="Huettel B."/>
            <person name="Barry K.W."/>
            <person name="Haridas S."/>
            <person name="Chen C."/>
            <person name="Bauer D."/>
            <person name="Andreopoulos W."/>
            <person name="Pangilinan J."/>
            <person name="LaButti K."/>
            <person name="Riley R."/>
            <person name="Lipzen A."/>
            <person name="Clum A."/>
            <person name="Drula E."/>
            <person name="Henrissat B."/>
            <person name="Kohler A."/>
            <person name="Grigoriev I.V."/>
            <person name="Martin F.M."/>
            <person name="Hacquard S."/>
        </authorList>
    </citation>
    <scope>NUCLEOTIDE SEQUENCE</scope>
    <source>
        <strain evidence="2">MPI-SDFR-AT-0117</strain>
    </source>
</reference>
<sequence length="849" mass="93264">MSGPPPAPQSLAGDSTSSWTMDFDTRSSTAASFINIPDVDAEAPSPEEKHPFRDARVAFAVDISGSTAGEPLAAEKLFITSIGQQLSPHARLLARILPWSTSAGRITSLSNVGSLTSEGGTVPSVILQDPSQRRTLAQSSVWFLMTDGLIDQFERLRFARILAEHGLHGTSCVIVIFNSPTHSPWSGDISVGVGVYAVVPNCAFVLYDVSSGDMRLLQAKGLFRCLLKGREPPVFDQGADLTTFPLVTPTDFCDVVAIMPKKLELDEVALQNSQVVNMEDLYANRLGAAEVESILSNEDNLSSIVMTSQSRGQSARFQGWIQQQRMEPKSSTTSEREDVGGKAQKAFGELMTAQQQNQPLPLLFQVELQAAHSINLQEFDKKFREMTIRSRERNRTVESAHKRSQGPIHSAMSLTPTRDWGEEDADKPTMKNRSTPSSRYYPTVPRMATAIMPPTMPPMAIQPGPPMSTMPRLATDYEVTTSLGVTQNFRPGTGAFRDTCPLCLTEDTIMSLLFKRPPNTMGDVLTQNQMGTMERRPSLYLGCSNQFNILSSIICCDACAFLYTKLGRSSDSKETIYACLPVVPRRDNTIPFDRALPLIFGAHMANHNQYELLLAVVLMALGRKDLSPVLKAALTWMAKHHLQNTPSTWGEGHYSTPPKSLGTIMQEALTPSIGPLLLTCDAYTFALTLRGAGLLGTGKGVRLAAMLMRFVYSVGEGLFFYMRFARLPKKDGRANAVKTFFRYALWKSSDDNAPRHPVLHVSPLGVGVQALMVKGTFERLQQADEFQEIVELGHAVALLLHTLARIATCEDSPAELPKMFEVFEEDVMVCRAISSPQQISEEDVEAAAM</sequence>
<dbReference type="InterPro" id="IPR036465">
    <property type="entry name" value="vWFA_dom_sf"/>
</dbReference>
<accession>A0A9P9ADR3</accession>
<evidence type="ECO:0000313" key="2">
    <source>
        <dbReference type="EMBL" id="KAH6689917.1"/>
    </source>
</evidence>
<protein>
    <submittedName>
        <fullName evidence="2">Uncharacterized protein</fullName>
    </submittedName>
</protein>
<proteinExistence type="predicted"/>
<feature type="compositionally biased region" description="Polar residues" evidence="1">
    <location>
        <begin position="12"/>
        <end position="22"/>
    </location>
</feature>
<comment type="caution">
    <text evidence="2">The sequence shown here is derived from an EMBL/GenBank/DDBJ whole genome shotgun (WGS) entry which is preliminary data.</text>
</comment>
<evidence type="ECO:0000256" key="1">
    <source>
        <dbReference type="SAM" id="MobiDB-lite"/>
    </source>
</evidence>
<feature type="compositionally biased region" description="Polar residues" evidence="1">
    <location>
        <begin position="431"/>
        <end position="440"/>
    </location>
</feature>
<feature type="region of interest" description="Disordered" evidence="1">
    <location>
        <begin position="1"/>
        <end position="22"/>
    </location>
</feature>
<dbReference type="SUPFAM" id="SSF53300">
    <property type="entry name" value="vWA-like"/>
    <property type="match status" value="1"/>
</dbReference>
<dbReference type="AlphaFoldDB" id="A0A9P9ADR3"/>
<dbReference type="Proteomes" id="UP000770015">
    <property type="component" value="Unassembled WGS sequence"/>
</dbReference>
<gene>
    <name evidence="2" type="ORF">F5X68DRAFT_260467</name>
</gene>
<keyword evidence="3" id="KW-1185">Reference proteome</keyword>
<evidence type="ECO:0000313" key="3">
    <source>
        <dbReference type="Proteomes" id="UP000770015"/>
    </source>
</evidence>
<dbReference type="EMBL" id="JAGSXJ010000007">
    <property type="protein sequence ID" value="KAH6689917.1"/>
    <property type="molecule type" value="Genomic_DNA"/>
</dbReference>
<organism evidence="2 3">
    <name type="scientific">Plectosphaerella plurivora</name>
    <dbReference type="NCBI Taxonomy" id="936078"/>
    <lineage>
        <taxon>Eukaryota</taxon>
        <taxon>Fungi</taxon>
        <taxon>Dikarya</taxon>
        <taxon>Ascomycota</taxon>
        <taxon>Pezizomycotina</taxon>
        <taxon>Sordariomycetes</taxon>
        <taxon>Hypocreomycetidae</taxon>
        <taxon>Glomerellales</taxon>
        <taxon>Plectosphaerellaceae</taxon>
        <taxon>Plectosphaerella</taxon>
    </lineage>
</organism>
<dbReference type="OrthoDB" id="4811259at2759"/>
<feature type="compositionally biased region" description="Basic and acidic residues" evidence="1">
    <location>
        <begin position="390"/>
        <end position="401"/>
    </location>
</feature>
<feature type="region of interest" description="Disordered" evidence="1">
    <location>
        <begin position="390"/>
        <end position="441"/>
    </location>
</feature>
<name>A0A9P9ADR3_9PEZI</name>